<name>A0A7Y9LKG6_9BURK</name>
<dbReference type="PANTHER" id="PTHR42928">
    <property type="entry name" value="TRICARBOXYLATE-BINDING PROTEIN"/>
    <property type="match status" value="1"/>
</dbReference>
<dbReference type="PANTHER" id="PTHR42928:SF5">
    <property type="entry name" value="BLR1237 PROTEIN"/>
    <property type="match status" value="1"/>
</dbReference>
<dbReference type="AlphaFoldDB" id="A0A7Y9LKG6"/>
<keyword evidence="3" id="KW-0675">Receptor</keyword>
<dbReference type="InterPro" id="IPR005064">
    <property type="entry name" value="BUG"/>
</dbReference>
<dbReference type="Gene3D" id="3.40.190.150">
    <property type="entry name" value="Bordetella uptake gene, domain 1"/>
    <property type="match status" value="1"/>
</dbReference>
<keyword evidence="2" id="KW-0732">Signal</keyword>
<dbReference type="Pfam" id="PF03401">
    <property type="entry name" value="TctC"/>
    <property type="match status" value="1"/>
</dbReference>
<dbReference type="CDD" id="cd13578">
    <property type="entry name" value="PBP2_Bug27"/>
    <property type="match status" value="1"/>
</dbReference>
<dbReference type="EMBL" id="JACBYR010000001">
    <property type="protein sequence ID" value="NYE81512.1"/>
    <property type="molecule type" value="Genomic_DNA"/>
</dbReference>
<proteinExistence type="inferred from homology"/>
<dbReference type="RefSeq" id="WP_179583567.1">
    <property type="nucleotide sequence ID" value="NZ_JACBYR010000001.1"/>
</dbReference>
<evidence type="ECO:0000313" key="4">
    <source>
        <dbReference type="Proteomes" id="UP000542125"/>
    </source>
</evidence>
<dbReference type="InterPro" id="IPR042100">
    <property type="entry name" value="Bug_dom1"/>
</dbReference>
<evidence type="ECO:0000256" key="1">
    <source>
        <dbReference type="ARBA" id="ARBA00006987"/>
    </source>
</evidence>
<evidence type="ECO:0000256" key="2">
    <source>
        <dbReference type="SAM" id="SignalP"/>
    </source>
</evidence>
<feature type="chain" id="PRO_5031134402" evidence="2">
    <location>
        <begin position="22"/>
        <end position="321"/>
    </location>
</feature>
<feature type="signal peptide" evidence="2">
    <location>
        <begin position="1"/>
        <end position="21"/>
    </location>
</feature>
<dbReference type="PIRSF" id="PIRSF017082">
    <property type="entry name" value="YflP"/>
    <property type="match status" value="1"/>
</dbReference>
<reference evidence="3 4" key="1">
    <citation type="submission" date="2020-07" db="EMBL/GenBank/DDBJ databases">
        <title>Genomic Encyclopedia of Type Strains, Phase IV (KMG-V): Genome sequencing to study the core and pangenomes of soil and plant-associated prokaryotes.</title>
        <authorList>
            <person name="Whitman W."/>
        </authorList>
    </citation>
    <scope>NUCLEOTIDE SEQUENCE [LARGE SCALE GENOMIC DNA]</scope>
    <source>
        <strain evidence="3 4">SAS40</strain>
    </source>
</reference>
<dbReference type="Proteomes" id="UP000542125">
    <property type="component" value="Unassembled WGS sequence"/>
</dbReference>
<dbReference type="Gene3D" id="3.40.190.10">
    <property type="entry name" value="Periplasmic binding protein-like II"/>
    <property type="match status" value="1"/>
</dbReference>
<comment type="caution">
    <text evidence="3">The sequence shown here is derived from an EMBL/GenBank/DDBJ whole genome shotgun (WGS) entry which is preliminary data.</text>
</comment>
<dbReference type="SUPFAM" id="SSF53850">
    <property type="entry name" value="Periplasmic binding protein-like II"/>
    <property type="match status" value="1"/>
</dbReference>
<evidence type="ECO:0000313" key="3">
    <source>
        <dbReference type="EMBL" id="NYE81512.1"/>
    </source>
</evidence>
<sequence length="321" mass="33350">MKITQTFCVAALALATSGTYAQSYPTKPIRLIIGYPAGGGADVVGRVVAQKLGERLGQPIVVENRGGAAGVIATTAAAQVAPDGYTLLLGHVNALSIAPAAPTPLGYDATRDFAPVGYIGFVPNILVVNPATGIKSVAEVAALAKKQPGKLSFASPGVGSTNHLAGEMFKAAAGVEMLHVPYRGSAPAITDLLGGQVTMNFDALSSVSNFVRQGKMTALAVTSKERNPAFPTVPTMVELGYKDFDVTIWYGIVAPIKTPADIVNVLNREVNAALVDPGVVKQLAELGVQPKQMTPAAFGTLIRQDTEKYGQVIKRAGIVIE</sequence>
<protein>
    <submittedName>
        <fullName evidence="3">Tripartite-type tricarboxylate transporter receptor subunit TctC</fullName>
    </submittedName>
</protein>
<organism evidence="3 4">
    <name type="scientific">Pigmentiphaga litoralis</name>
    <dbReference type="NCBI Taxonomy" id="516702"/>
    <lineage>
        <taxon>Bacteria</taxon>
        <taxon>Pseudomonadati</taxon>
        <taxon>Pseudomonadota</taxon>
        <taxon>Betaproteobacteria</taxon>
        <taxon>Burkholderiales</taxon>
        <taxon>Alcaligenaceae</taxon>
        <taxon>Pigmentiphaga</taxon>
    </lineage>
</organism>
<gene>
    <name evidence="3" type="ORF">FHW18_000783</name>
</gene>
<accession>A0A7Y9LKG6</accession>
<comment type="similarity">
    <text evidence="1">Belongs to the UPF0065 (bug) family.</text>
</comment>
<keyword evidence="4" id="KW-1185">Reference proteome</keyword>